<dbReference type="Gene3D" id="1.10.10.10">
    <property type="entry name" value="Winged helix-like DNA-binding domain superfamily/Winged helix DNA-binding domain"/>
    <property type="match status" value="2"/>
</dbReference>
<evidence type="ECO:0000256" key="8">
    <source>
        <dbReference type="ARBA" id="ARBA00031615"/>
    </source>
</evidence>
<dbReference type="InterPro" id="IPR009000">
    <property type="entry name" value="Transl_B-barrel_sf"/>
</dbReference>
<dbReference type="SUPFAM" id="SSF52540">
    <property type="entry name" value="P-loop containing nucleoside triphosphate hydrolases"/>
    <property type="match status" value="1"/>
</dbReference>
<evidence type="ECO:0000259" key="9">
    <source>
        <dbReference type="PROSITE" id="PS51722"/>
    </source>
</evidence>
<dbReference type="InterPro" id="IPR027417">
    <property type="entry name" value="P-loop_NTPase"/>
</dbReference>
<dbReference type="GO" id="GO:0016259">
    <property type="term" value="P:selenocysteine metabolic process"/>
    <property type="evidence" value="ECO:0007669"/>
    <property type="project" value="TreeGrafter"/>
</dbReference>
<dbReference type="AlphaFoldDB" id="A0A6D1RYZ3"/>
<dbReference type="PROSITE" id="PS00301">
    <property type="entry name" value="G_TR_1"/>
    <property type="match status" value="1"/>
</dbReference>
<dbReference type="InterPro" id="IPR050543">
    <property type="entry name" value="eIF2G"/>
</dbReference>
<evidence type="ECO:0000256" key="1">
    <source>
        <dbReference type="ARBA" id="ARBA00004496"/>
    </source>
</evidence>
<dbReference type="CDD" id="cd03696">
    <property type="entry name" value="SelB_II"/>
    <property type="match status" value="1"/>
</dbReference>
<dbReference type="Pfam" id="PF03144">
    <property type="entry name" value="GTP_EFTU_D2"/>
    <property type="match status" value="1"/>
</dbReference>
<dbReference type="GO" id="GO:0000049">
    <property type="term" value="F:tRNA binding"/>
    <property type="evidence" value="ECO:0007669"/>
    <property type="project" value="TreeGrafter"/>
</dbReference>
<name>A0A6D1RYZ3_RAOTE</name>
<keyword evidence="5" id="KW-0648">Protein biosynthesis</keyword>
<dbReference type="FunFam" id="2.40.30.10:FF:000080">
    <property type="entry name" value="Selenocysteine-specific translation elongation factor"/>
    <property type="match status" value="1"/>
</dbReference>
<dbReference type="Gene3D" id="2.40.30.10">
    <property type="entry name" value="Translation factors"/>
    <property type="match status" value="1"/>
</dbReference>
<evidence type="ECO:0000256" key="7">
    <source>
        <dbReference type="ARBA" id="ARBA00025526"/>
    </source>
</evidence>
<dbReference type="RefSeq" id="WP_115191685.1">
    <property type="nucleotide sequence ID" value="NZ_BJNO01000013.1"/>
</dbReference>
<dbReference type="Pfam" id="PF21214">
    <property type="entry name" value="WHD_2nd_SelB_bact"/>
    <property type="match status" value="1"/>
</dbReference>
<evidence type="ECO:0000256" key="3">
    <source>
        <dbReference type="ARBA" id="ARBA00022490"/>
    </source>
</evidence>
<comment type="subcellular location">
    <subcellularLocation>
        <location evidence="1">Cytoplasm</location>
    </subcellularLocation>
</comment>
<dbReference type="SUPFAM" id="SSF50447">
    <property type="entry name" value="Translation proteins"/>
    <property type="match status" value="1"/>
</dbReference>
<sequence>MIIATAGHVDHGKTTLLQAITGVNADRLPEEKSRGMTIDLGYAYWPQPDGRVLGFIDVPGHEKFLSNMLAGVGGIDHALLVVACDDGVMAQTREHLAILQLTGKPSLTVALTKADRVEAQRVDEVRADAEAVLAEFGFTPAALFVTAVPSGRGISALREHLLQLSERGYPQHQRFRLAIDRAFTVKGAGLVVTGTALSGEVKVGDTLWLTGVDKPVRVRGLHAQNQPVEQAWAGQRIALNIVGDAQKEALNRGDWLLSVQPPEPSERVIVELQRHAPLTQWQSLHIHHAARHITGRVSLLEGELAELVLDSPLWLADNDRLVLRDISARSTLAGARVVTLNPPRRGKRKPEYLQWLHTLASADDDALALEVHLQRDAVRLGEFAWARQLSETGLAALMGQPGYLQAGSSLLSAPLAARWQSKLIDALTRYHDQHRDEPGTGRERLRRIALPMEDEGLVLLLIEQMRESGVIHSHHGWLHLPEHKAGFTDEQQAIWLRVVDLFADEPWWVRDLAKESGVEESLMRAVLRQAAQQGMITAIVKDRYYRNDRIVEFAGLIRELDLERGSTCAADFRDKLNVGRKLAIQILEYFDRIGFTRRRGNDHILRDKALFL</sequence>
<evidence type="ECO:0000256" key="6">
    <source>
        <dbReference type="ARBA" id="ARBA00023134"/>
    </source>
</evidence>
<comment type="function">
    <text evidence="7">Translation factor necessary for the incorporation of selenocysteine into proteins. It probably replaces EF-Tu for the insertion of selenocysteine directed by the UGA codon. SelB binds GTP and GDP.</text>
</comment>
<dbReference type="OrthoDB" id="9803139at2"/>
<reference evidence="11 13" key="1">
    <citation type="submission" date="2019-03" db="EMBL/GenBank/DDBJ databases">
        <authorList>
            <consortium name="Pathogen Informatics"/>
        </authorList>
    </citation>
    <scope>NUCLEOTIDE SEQUENCE [LARGE SCALE GENOMIC DNA]</scope>
    <source>
        <strain evidence="11 13">NCTC13038</strain>
        <strain evidence="10 12">NCTC9997</strain>
    </source>
</reference>
<dbReference type="PANTHER" id="PTHR42854">
    <property type="entry name" value="EUKARYOTIC TRANSLATION INITIATION FACTOR 2 SUBUNIT 3 FAMILY MEMBER"/>
    <property type="match status" value="1"/>
</dbReference>
<dbReference type="InterPro" id="IPR048931">
    <property type="entry name" value="WHD_2nd_SelB_bact"/>
</dbReference>
<dbReference type="InterPro" id="IPR004535">
    <property type="entry name" value="Transl_elong_SelB"/>
</dbReference>
<evidence type="ECO:0000313" key="11">
    <source>
        <dbReference type="EMBL" id="VFS87451.1"/>
    </source>
</evidence>
<dbReference type="InterPro" id="IPR004161">
    <property type="entry name" value="EFTu-like_2"/>
</dbReference>
<dbReference type="InterPro" id="IPR000795">
    <property type="entry name" value="T_Tr_GTP-bd_dom"/>
</dbReference>
<dbReference type="InterPro" id="IPR031157">
    <property type="entry name" value="G_TR_CS"/>
</dbReference>
<dbReference type="InterPro" id="IPR015190">
    <property type="entry name" value="Elong_fac_SelB-wing-hlx_typ-2"/>
</dbReference>
<evidence type="ECO:0000313" key="12">
    <source>
        <dbReference type="Proteomes" id="UP000267630"/>
    </source>
</evidence>
<keyword evidence="4" id="KW-0547">Nucleotide-binding</keyword>
<dbReference type="Proteomes" id="UP000332594">
    <property type="component" value="Unassembled WGS sequence"/>
</dbReference>
<dbReference type="PANTHER" id="PTHR42854:SF3">
    <property type="entry name" value="EUKARYOTIC TRANSLATION INITIATION FACTOR 2 SUBUNIT 3-RELATED"/>
    <property type="match status" value="1"/>
</dbReference>
<dbReference type="GO" id="GO:0001514">
    <property type="term" value="P:selenocysteine incorporation"/>
    <property type="evidence" value="ECO:0007669"/>
    <property type="project" value="InterPro"/>
</dbReference>
<dbReference type="PRINTS" id="PR00315">
    <property type="entry name" value="ELONGATNFCT"/>
</dbReference>
<dbReference type="GO" id="GO:0005829">
    <property type="term" value="C:cytosol"/>
    <property type="evidence" value="ECO:0007669"/>
    <property type="project" value="TreeGrafter"/>
</dbReference>
<dbReference type="FunFam" id="3.40.50.300:FF:001064">
    <property type="entry name" value="Selenocysteine-specific translation elongation factor"/>
    <property type="match status" value="1"/>
</dbReference>
<evidence type="ECO:0000256" key="4">
    <source>
        <dbReference type="ARBA" id="ARBA00022741"/>
    </source>
</evidence>
<proteinExistence type="predicted"/>
<dbReference type="Gene3D" id="3.40.50.300">
    <property type="entry name" value="P-loop containing nucleotide triphosphate hydrolases"/>
    <property type="match status" value="1"/>
</dbReference>
<dbReference type="EMBL" id="CAADJG010000002">
    <property type="protein sequence ID" value="VFS87451.1"/>
    <property type="molecule type" value="Genomic_DNA"/>
</dbReference>
<feature type="domain" description="Tr-type G" evidence="9">
    <location>
        <begin position="1"/>
        <end position="169"/>
    </location>
</feature>
<dbReference type="GO" id="GO:0005525">
    <property type="term" value="F:GTP binding"/>
    <property type="evidence" value="ECO:0007669"/>
    <property type="project" value="UniProtKB-KW"/>
</dbReference>
<evidence type="ECO:0000313" key="13">
    <source>
        <dbReference type="Proteomes" id="UP000332594"/>
    </source>
</evidence>
<evidence type="ECO:0000256" key="2">
    <source>
        <dbReference type="ARBA" id="ARBA00015953"/>
    </source>
</evidence>
<dbReference type="Pfam" id="PF25461">
    <property type="entry name" value="Beta-barrel_SelB"/>
    <property type="match status" value="1"/>
</dbReference>
<dbReference type="Proteomes" id="UP000267630">
    <property type="component" value="Chromosome 3"/>
</dbReference>
<keyword evidence="3" id="KW-0963">Cytoplasm</keyword>
<dbReference type="GO" id="GO:0003924">
    <property type="term" value="F:GTPase activity"/>
    <property type="evidence" value="ECO:0007669"/>
    <property type="project" value="InterPro"/>
</dbReference>
<dbReference type="InterPro" id="IPR036390">
    <property type="entry name" value="WH_DNA-bd_sf"/>
</dbReference>
<dbReference type="Pfam" id="PF09106">
    <property type="entry name" value="WHD_2nd_SelB"/>
    <property type="match status" value="1"/>
</dbReference>
<organism evidence="11 13">
    <name type="scientific">Raoultella terrigena</name>
    <name type="common">Klebsiella terrigena</name>
    <dbReference type="NCBI Taxonomy" id="577"/>
    <lineage>
        <taxon>Bacteria</taxon>
        <taxon>Pseudomonadati</taxon>
        <taxon>Pseudomonadota</taxon>
        <taxon>Gammaproteobacteria</taxon>
        <taxon>Enterobacterales</taxon>
        <taxon>Enterobacteriaceae</taxon>
        <taxon>Klebsiella/Raoultella group</taxon>
        <taxon>Raoultella</taxon>
    </lineage>
</organism>
<dbReference type="Pfam" id="PF00009">
    <property type="entry name" value="GTP_EFTU"/>
    <property type="match status" value="1"/>
</dbReference>
<protein>
    <recommendedName>
        <fullName evidence="2">Selenocysteine-specific elongation factor</fullName>
    </recommendedName>
    <alternativeName>
        <fullName evidence="8">SelB translation factor</fullName>
    </alternativeName>
</protein>
<gene>
    <name evidence="11" type="primary">selB</name>
    <name evidence="11" type="ORF">NCTC13038_05591</name>
    <name evidence="10" type="ORF">NCTC9997_00481</name>
</gene>
<dbReference type="FunFam" id="1.10.10.10:FF:000350">
    <property type="entry name" value="Selenocysteine-specific translation elongation factor"/>
    <property type="match status" value="1"/>
</dbReference>
<dbReference type="InterPro" id="IPR036388">
    <property type="entry name" value="WH-like_DNA-bd_sf"/>
</dbReference>
<dbReference type="Pfam" id="PF09107">
    <property type="entry name" value="WHD_3rd_SelB"/>
    <property type="match status" value="1"/>
</dbReference>
<dbReference type="GO" id="GO:0003746">
    <property type="term" value="F:translation elongation factor activity"/>
    <property type="evidence" value="ECO:0007669"/>
    <property type="project" value="UniProtKB-KW"/>
</dbReference>
<dbReference type="SUPFAM" id="SSF46785">
    <property type="entry name" value="Winged helix' DNA-binding domain"/>
    <property type="match status" value="3"/>
</dbReference>
<dbReference type="CDD" id="cd04171">
    <property type="entry name" value="SelB"/>
    <property type="match status" value="1"/>
</dbReference>
<dbReference type="InterPro" id="IPR048649">
    <property type="entry name" value="WHD_1st_3rd_SelB"/>
</dbReference>
<dbReference type="NCBIfam" id="TIGR00475">
    <property type="entry name" value="selB"/>
    <property type="match status" value="1"/>
</dbReference>
<dbReference type="SUPFAM" id="SSF50465">
    <property type="entry name" value="EF-Tu/eEF-1alpha/eIF2-gamma C-terminal domain"/>
    <property type="match status" value="1"/>
</dbReference>
<keyword evidence="6" id="KW-0342">GTP-binding</keyword>
<dbReference type="InterPro" id="IPR057335">
    <property type="entry name" value="Beta-barrel_SelB"/>
</dbReference>
<dbReference type="EMBL" id="LR134253">
    <property type="protein sequence ID" value="VED45453.1"/>
    <property type="molecule type" value="Genomic_DNA"/>
</dbReference>
<dbReference type="Pfam" id="PF21458">
    <property type="entry name" value="WHD_1st_3rd_SelB"/>
    <property type="match status" value="1"/>
</dbReference>
<dbReference type="PROSITE" id="PS51722">
    <property type="entry name" value="G_TR_2"/>
    <property type="match status" value="1"/>
</dbReference>
<evidence type="ECO:0000256" key="5">
    <source>
        <dbReference type="ARBA" id="ARBA00022917"/>
    </source>
</evidence>
<dbReference type="InterPro" id="IPR009001">
    <property type="entry name" value="Transl_elong_EF1A/Init_IF2_C"/>
</dbReference>
<keyword evidence="12" id="KW-1185">Reference proteome</keyword>
<dbReference type="GO" id="GO:0035368">
    <property type="term" value="F:selenocysteine insertion sequence binding"/>
    <property type="evidence" value="ECO:0007669"/>
    <property type="project" value="TreeGrafter"/>
</dbReference>
<dbReference type="InterPro" id="IPR015191">
    <property type="entry name" value="SelB_WHD4"/>
</dbReference>
<keyword evidence="10" id="KW-0251">Elongation factor</keyword>
<evidence type="ECO:0000313" key="10">
    <source>
        <dbReference type="EMBL" id="VED45453.1"/>
    </source>
</evidence>
<accession>A0A6D1RYZ3</accession>